<dbReference type="EMBL" id="BARS01009075">
    <property type="protein sequence ID" value="GAF69516.1"/>
    <property type="molecule type" value="Genomic_DNA"/>
</dbReference>
<keyword evidence="2" id="KW-0489">Methyltransferase</keyword>
<evidence type="ECO:0000313" key="4">
    <source>
        <dbReference type="EMBL" id="GAF69516.1"/>
    </source>
</evidence>
<dbReference type="InterPro" id="IPR011610">
    <property type="entry name" value="SAM_mthyl_Trfase_ML2640-like"/>
</dbReference>
<evidence type="ECO:0008006" key="5">
    <source>
        <dbReference type="Google" id="ProtNLM"/>
    </source>
</evidence>
<sequence length="207" mass="23547">MKAIDTGMGVAYVRATGMLYPKEKRLFEDPYSEKLLSPLYKLLIFLQRSPKINDAIVKLKEMGWFFCRFRYIDDVLKNNIKEIEAVVNLGAGMDCRAYYVPGIENIRYFEVDYPSIIKEKKAKMGKILGKLPGHVVYVPIDFEKQSLDAELEKAGYDLTSKTLFISEGVTQYISKEANDSILKYVAQAAPGSKIVFTYILKSLIEGK</sequence>
<dbReference type="Pfam" id="PF04072">
    <property type="entry name" value="LCM"/>
    <property type="match status" value="1"/>
</dbReference>
<protein>
    <recommendedName>
        <fullName evidence="5">S-adenosyl-L-methionine-dependent methyltransferase</fullName>
    </recommendedName>
</protein>
<proteinExistence type="inferred from homology"/>
<gene>
    <name evidence="4" type="ORF">S01H1_17150</name>
</gene>
<dbReference type="InterPro" id="IPR007213">
    <property type="entry name" value="Ppm1/Ppm2/Tcmp"/>
</dbReference>
<dbReference type="PANTHER" id="PTHR43619">
    <property type="entry name" value="S-ADENOSYL-L-METHIONINE-DEPENDENT METHYLTRANSFERASE YKTD-RELATED"/>
    <property type="match status" value="1"/>
</dbReference>
<evidence type="ECO:0000256" key="1">
    <source>
        <dbReference type="ARBA" id="ARBA00008138"/>
    </source>
</evidence>
<keyword evidence="3" id="KW-0808">Transferase</keyword>
<dbReference type="InterPro" id="IPR029063">
    <property type="entry name" value="SAM-dependent_MTases_sf"/>
</dbReference>
<dbReference type="GO" id="GO:0032259">
    <property type="term" value="P:methylation"/>
    <property type="evidence" value="ECO:0007669"/>
    <property type="project" value="UniProtKB-KW"/>
</dbReference>
<evidence type="ECO:0000256" key="2">
    <source>
        <dbReference type="ARBA" id="ARBA00022603"/>
    </source>
</evidence>
<accession>X0S2T1</accession>
<organism evidence="4">
    <name type="scientific">marine sediment metagenome</name>
    <dbReference type="NCBI Taxonomy" id="412755"/>
    <lineage>
        <taxon>unclassified sequences</taxon>
        <taxon>metagenomes</taxon>
        <taxon>ecological metagenomes</taxon>
    </lineage>
</organism>
<dbReference type="SUPFAM" id="SSF53335">
    <property type="entry name" value="S-adenosyl-L-methionine-dependent methyltransferases"/>
    <property type="match status" value="1"/>
</dbReference>
<dbReference type="PANTHER" id="PTHR43619:SF2">
    <property type="entry name" value="S-ADENOSYL-L-METHIONINE-DEPENDENT METHYLTRANSFERASES SUPERFAMILY PROTEIN"/>
    <property type="match status" value="1"/>
</dbReference>
<name>X0S2T1_9ZZZZ</name>
<dbReference type="GO" id="GO:0008168">
    <property type="term" value="F:methyltransferase activity"/>
    <property type="evidence" value="ECO:0007669"/>
    <property type="project" value="UniProtKB-KW"/>
</dbReference>
<dbReference type="NCBIfam" id="TIGR00027">
    <property type="entry name" value="mthyl_TIGR00027"/>
    <property type="match status" value="1"/>
</dbReference>
<dbReference type="Gene3D" id="3.40.50.150">
    <property type="entry name" value="Vaccinia Virus protein VP39"/>
    <property type="match status" value="1"/>
</dbReference>
<comment type="similarity">
    <text evidence="1">Belongs to the UPF0677 family.</text>
</comment>
<feature type="non-terminal residue" evidence="4">
    <location>
        <position position="207"/>
    </location>
</feature>
<evidence type="ECO:0000256" key="3">
    <source>
        <dbReference type="ARBA" id="ARBA00022679"/>
    </source>
</evidence>
<reference evidence="4" key="1">
    <citation type="journal article" date="2014" name="Front. Microbiol.">
        <title>High frequency of phylogenetically diverse reductive dehalogenase-homologous genes in deep subseafloor sedimentary metagenomes.</title>
        <authorList>
            <person name="Kawai M."/>
            <person name="Futagami T."/>
            <person name="Toyoda A."/>
            <person name="Takaki Y."/>
            <person name="Nishi S."/>
            <person name="Hori S."/>
            <person name="Arai W."/>
            <person name="Tsubouchi T."/>
            <person name="Morono Y."/>
            <person name="Uchiyama I."/>
            <person name="Ito T."/>
            <person name="Fujiyama A."/>
            <person name="Inagaki F."/>
            <person name="Takami H."/>
        </authorList>
    </citation>
    <scope>NUCLEOTIDE SEQUENCE</scope>
    <source>
        <strain evidence="4">Expedition CK06-06</strain>
    </source>
</reference>
<comment type="caution">
    <text evidence="4">The sequence shown here is derived from an EMBL/GenBank/DDBJ whole genome shotgun (WGS) entry which is preliminary data.</text>
</comment>
<dbReference type="AlphaFoldDB" id="X0S2T1"/>